<dbReference type="Pfam" id="PF08664">
    <property type="entry name" value="YcbB"/>
    <property type="match status" value="1"/>
</dbReference>
<dbReference type="GO" id="GO:0005509">
    <property type="term" value="F:calcium ion binding"/>
    <property type="evidence" value="ECO:0007669"/>
    <property type="project" value="InterPro"/>
</dbReference>
<keyword evidence="6" id="KW-1185">Reference proteome</keyword>
<evidence type="ECO:0000313" key="6">
    <source>
        <dbReference type="Proteomes" id="UP001357733"/>
    </source>
</evidence>
<dbReference type="InterPro" id="IPR016032">
    <property type="entry name" value="Sig_transdc_resp-reg_C-effctor"/>
</dbReference>
<evidence type="ECO:0000259" key="4">
    <source>
        <dbReference type="PROSITE" id="PS50110"/>
    </source>
</evidence>
<dbReference type="GO" id="GO:0003677">
    <property type="term" value="F:DNA binding"/>
    <property type="evidence" value="ECO:0007669"/>
    <property type="project" value="UniProtKB-KW"/>
</dbReference>
<dbReference type="InterPro" id="IPR013972">
    <property type="entry name" value="YcbB"/>
</dbReference>
<evidence type="ECO:0000313" key="5">
    <source>
        <dbReference type="EMBL" id="MEB3428502.1"/>
    </source>
</evidence>
<dbReference type="SMART" id="SM00448">
    <property type="entry name" value="REC"/>
    <property type="match status" value="1"/>
</dbReference>
<proteinExistence type="predicted"/>
<gene>
    <name evidence="5" type="ORF">VLK81_00325</name>
</gene>
<keyword evidence="2 5" id="KW-0238">DNA-binding</keyword>
<dbReference type="Pfam" id="PF00072">
    <property type="entry name" value="Response_reg"/>
    <property type="match status" value="1"/>
</dbReference>
<evidence type="ECO:0000256" key="2">
    <source>
        <dbReference type="ARBA" id="ARBA00023125"/>
    </source>
</evidence>
<dbReference type="Gene3D" id="3.40.50.2300">
    <property type="match status" value="1"/>
</dbReference>
<evidence type="ECO:0000256" key="1">
    <source>
        <dbReference type="ARBA" id="ARBA00022553"/>
    </source>
</evidence>
<dbReference type="Proteomes" id="UP001357733">
    <property type="component" value="Unassembled WGS sequence"/>
</dbReference>
<dbReference type="GO" id="GO:0042173">
    <property type="term" value="P:regulation of sporulation resulting in formation of a cellular spore"/>
    <property type="evidence" value="ECO:0007669"/>
    <property type="project" value="InterPro"/>
</dbReference>
<dbReference type="InterPro" id="IPR050595">
    <property type="entry name" value="Bact_response_regulator"/>
</dbReference>
<reference evidence="5 6" key="1">
    <citation type="submission" date="2024-01" db="EMBL/GenBank/DDBJ databases">
        <title>Complete genome sequence of Citroniella saccharovorans strain M6.X9, isolated from human fecal sample.</title>
        <authorList>
            <person name="Cheng G."/>
            <person name="Westerholm M."/>
            <person name="Schnurer A."/>
        </authorList>
    </citation>
    <scope>NUCLEOTIDE SEQUENCE [LARGE SCALE GENOMIC DNA]</scope>
    <source>
        <strain evidence="5 6">DSM 29873</strain>
    </source>
</reference>
<dbReference type="AlphaFoldDB" id="A0AAW9MWV7"/>
<dbReference type="Gene3D" id="1.10.10.10">
    <property type="entry name" value="Winged helix-like DNA-binding domain superfamily/Winged helix DNA-binding domain"/>
    <property type="match status" value="1"/>
</dbReference>
<sequence>MNTILIADSTMEQVKILEFLIQRKKLGDVIETTDDGLKALDLIRANRPDLVILEYSLKTIDGNEVMRRAKKDGFTGKFIMISDKKDNELITKAYKEGASFFIRKPINLIEVIFVIENVLSHHNSEKFKIGVERLLNYSEDKNIILKDEDDRENNIRRILVGLGVNGYGGYQDLLDFILIANEFEKGNEKNYSLEEIYQTIGKRTSRNSKTVQQNIRRCIQRAMDNVALAGLEDYDSILFDRYSQSLFVFSELRKRMNYLNKGRGDKGKINIRKFAEGIFLLSND</sequence>
<dbReference type="GO" id="GO:0005737">
    <property type="term" value="C:cytoplasm"/>
    <property type="evidence" value="ECO:0007669"/>
    <property type="project" value="InterPro"/>
</dbReference>
<evidence type="ECO:0000256" key="3">
    <source>
        <dbReference type="PROSITE-ProRule" id="PRU00169"/>
    </source>
</evidence>
<dbReference type="EMBL" id="JAYKOT010000001">
    <property type="protein sequence ID" value="MEB3428502.1"/>
    <property type="molecule type" value="Genomic_DNA"/>
</dbReference>
<protein>
    <submittedName>
        <fullName evidence="5">DNA-binding domain-containing protein</fullName>
    </submittedName>
</protein>
<dbReference type="PANTHER" id="PTHR44591:SF3">
    <property type="entry name" value="RESPONSE REGULATORY DOMAIN-CONTAINING PROTEIN"/>
    <property type="match status" value="1"/>
</dbReference>
<dbReference type="InterPro" id="IPR001789">
    <property type="entry name" value="Sig_transdc_resp-reg_receiver"/>
</dbReference>
<dbReference type="PANTHER" id="PTHR44591">
    <property type="entry name" value="STRESS RESPONSE REGULATOR PROTEIN 1"/>
    <property type="match status" value="1"/>
</dbReference>
<dbReference type="GO" id="GO:0003700">
    <property type="term" value="F:DNA-binding transcription factor activity"/>
    <property type="evidence" value="ECO:0007669"/>
    <property type="project" value="InterPro"/>
</dbReference>
<name>A0AAW9MWV7_9FIRM</name>
<comment type="caution">
    <text evidence="3">Lacks conserved residue(s) required for the propagation of feature annotation.</text>
</comment>
<dbReference type="GO" id="GO:0000160">
    <property type="term" value="P:phosphorelay signal transduction system"/>
    <property type="evidence" value="ECO:0007669"/>
    <property type="project" value="InterPro"/>
</dbReference>
<dbReference type="RefSeq" id="WP_324618586.1">
    <property type="nucleotide sequence ID" value="NZ_JAYKOT010000001.1"/>
</dbReference>
<dbReference type="InterPro" id="IPR036388">
    <property type="entry name" value="WH-like_DNA-bd_sf"/>
</dbReference>
<feature type="domain" description="Response regulatory" evidence="4">
    <location>
        <begin position="3"/>
        <end position="119"/>
    </location>
</feature>
<dbReference type="PROSITE" id="PS50110">
    <property type="entry name" value="RESPONSE_REGULATORY"/>
    <property type="match status" value="1"/>
</dbReference>
<comment type="caution">
    <text evidence="5">The sequence shown here is derived from an EMBL/GenBank/DDBJ whole genome shotgun (WGS) entry which is preliminary data.</text>
</comment>
<keyword evidence="1" id="KW-0597">Phosphoprotein</keyword>
<dbReference type="InterPro" id="IPR011006">
    <property type="entry name" value="CheY-like_superfamily"/>
</dbReference>
<dbReference type="SUPFAM" id="SSF52172">
    <property type="entry name" value="CheY-like"/>
    <property type="match status" value="1"/>
</dbReference>
<dbReference type="SUPFAM" id="SSF46894">
    <property type="entry name" value="C-terminal effector domain of the bipartite response regulators"/>
    <property type="match status" value="1"/>
</dbReference>
<accession>A0AAW9MWV7</accession>
<organism evidence="5 6">
    <name type="scientific">Citroniella saccharovorans</name>
    <dbReference type="NCBI Taxonomy" id="2053367"/>
    <lineage>
        <taxon>Bacteria</taxon>
        <taxon>Bacillati</taxon>
        <taxon>Bacillota</taxon>
        <taxon>Tissierellia</taxon>
        <taxon>Tissierellales</taxon>
        <taxon>Peptoniphilaceae</taxon>
        <taxon>Citroniella</taxon>
    </lineage>
</organism>